<dbReference type="EMBL" id="UYSL01024638">
    <property type="protein sequence ID" value="VDL83672.1"/>
    <property type="molecule type" value="Genomic_DNA"/>
</dbReference>
<feature type="region of interest" description="Disordered" evidence="1">
    <location>
        <begin position="437"/>
        <end position="466"/>
    </location>
</feature>
<feature type="chain" id="PRO_5043125930" evidence="2">
    <location>
        <begin position="18"/>
        <end position="516"/>
    </location>
</feature>
<feature type="region of interest" description="Disordered" evidence="1">
    <location>
        <begin position="97"/>
        <end position="129"/>
    </location>
</feature>
<feature type="signal peptide" evidence="2">
    <location>
        <begin position="1"/>
        <end position="17"/>
    </location>
</feature>
<organism evidence="5">
    <name type="scientific">Nippostrongylus brasiliensis</name>
    <name type="common">Rat hookworm</name>
    <dbReference type="NCBI Taxonomy" id="27835"/>
    <lineage>
        <taxon>Eukaryota</taxon>
        <taxon>Metazoa</taxon>
        <taxon>Ecdysozoa</taxon>
        <taxon>Nematoda</taxon>
        <taxon>Chromadorea</taxon>
        <taxon>Rhabditida</taxon>
        <taxon>Rhabditina</taxon>
        <taxon>Rhabditomorpha</taxon>
        <taxon>Strongyloidea</taxon>
        <taxon>Heligmosomidae</taxon>
        <taxon>Nippostrongylus</taxon>
    </lineage>
</organism>
<dbReference type="Proteomes" id="UP000271162">
    <property type="component" value="Unassembled WGS sequence"/>
</dbReference>
<evidence type="ECO:0000313" key="5">
    <source>
        <dbReference type="WBParaSite" id="NBR_0001993501-mRNA-1"/>
    </source>
</evidence>
<evidence type="ECO:0000256" key="1">
    <source>
        <dbReference type="SAM" id="MobiDB-lite"/>
    </source>
</evidence>
<evidence type="ECO:0000256" key="2">
    <source>
        <dbReference type="SAM" id="SignalP"/>
    </source>
</evidence>
<dbReference type="AlphaFoldDB" id="A0A0N4YRR3"/>
<accession>A0A0N4YRR3</accession>
<keyword evidence="2" id="KW-0732">Signal</keyword>
<dbReference type="STRING" id="27835.A0A0N4YRR3"/>
<reference evidence="5" key="1">
    <citation type="submission" date="2017-02" db="UniProtKB">
        <authorList>
            <consortium name="WormBaseParasite"/>
        </authorList>
    </citation>
    <scope>IDENTIFICATION</scope>
</reference>
<proteinExistence type="predicted"/>
<gene>
    <name evidence="3" type="ORF">NBR_LOCUS19936</name>
</gene>
<dbReference type="WBParaSite" id="NBR_0001993501-mRNA-1">
    <property type="protein sequence ID" value="NBR_0001993501-mRNA-1"/>
    <property type="gene ID" value="NBR_0001993501"/>
</dbReference>
<keyword evidence="4" id="KW-1185">Reference proteome</keyword>
<reference evidence="3 4" key="2">
    <citation type="submission" date="2018-11" db="EMBL/GenBank/DDBJ databases">
        <authorList>
            <consortium name="Pathogen Informatics"/>
        </authorList>
    </citation>
    <scope>NUCLEOTIDE SEQUENCE [LARGE SCALE GENOMIC DNA]</scope>
</reference>
<sequence>MWWPWLVAFAMAAVSRAEEEHFLDVKQIVKGTIEAVAKLPIAPQNGSDGEGEKNPEDFYKLFQLPADIMTKLAADAGYIEAPTTTTNGPWIVRRKVHKSSEEQSFTQDESEEEEEEPRRRKKHRKTKDPTLISIRDILSRVGQTTTTPAPVVTLSPAPEQHPPPLRAPNANIASLPVVQSSTDLSRSQVQPQYIYQPIVQPDGKTYYQQVLILPGQVLPGGSVPTLRPTLLHADKSSFVQERPLQPKSIVQADYAMAPPTFPPPVEVFQRASSAAPLILSPRPSVRRKAAEKEQIRILVPPDFQIYPTRYVTPSSQRVQEEPMQGRVQLPMSDPLPVTRQAVEEERESTAVPKESLYTTVLPSEEEQRTSARVFHEEASVPPKQVMKTMQASPLRIRTIDSHVEEASSSETNAIRALKRQEELKKAMERHRLEIEPQPRRRKIRKAKKSKKLLKKSRYTDDDSGAVTVQSNSEEFRTVIRRMPETVRSLHSFSALLAQQRGKRILSLRNFHSAKLN</sequence>
<protein>
    <submittedName>
        <fullName evidence="5">Proline-rich protein 36-like</fullName>
    </submittedName>
</protein>
<evidence type="ECO:0000313" key="3">
    <source>
        <dbReference type="EMBL" id="VDL83672.1"/>
    </source>
</evidence>
<name>A0A0N4YRR3_NIPBR</name>
<evidence type="ECO:0000313" key="4">
    <source>
        <dbReference type="Proteomes" id="UP000271162"/>
    </source>
</evidence>
<feature type="compositionally biased region" description="Basic residues" evidence="1">
    <location>
        <begin position="439"/>
        <end position="456"/>
    </location>
</feature>
<dbReference type="OMA" id="HCYFIEN"/>